<evidence type="ECO:0000313" key="2">
    <source>
        <dbReference type="Proteomes" id="UP000013117"/>
    </source>
</evidence>
<keyword evidence="2" id="KW-1185">Reference proteome</keyword>
<evidence type="ECO:0000313" key="1">
    <source>
        <dbReference type="EMBL" id="ENV34363.1"/>
    </source>
</evidence>
<sequence>MRIMNKFTQLQPISRELIIKISILKTMMYCGVLWGLYHQGGWAIRSDQEGYIFPFWLNSVQAFRYAKIHWPNYTPKRITPKDFEDALLPTLTRLNVTPALFNSSSKKFKLSTQQMKHFFFSQPQVVMA</sequence>
<reference evidence="1 2" key="1">
    <citation type="submission" date="2013-02" db="EMBL/GenBank/DDBJ databases">
        <title>The Genome Sequence of Acinetobacter gerneri CIP 107464.</title>
        <authorList>
            <consortium name="The Broad Institute Genome Sequencing Platform"/>
            <consortium name="The Broad Institute Genome Sequencing Center for Infectious Disease"/>
            <person name="Cerqueira G."/>
            <person name="Feldgarden M."/>
            <person name="Courvalin P."/>
            <person name="Perichon B."/>
            <person name="Grillot-Courvalin C."/>
            <person name="Clermont D."/>
            <person name="Rocha E."/>
            <person name="Yoon E.-J."/>
            <person name="Nemec A."/>
            <person name="Walker B."/>
            <person name="Young S.K."/>
            <person name="Zeng Q."/>
            <person name="Gargeya S."/>
            <person name="Fitzgerald M."/>
            <person name="Haas B."/>
            <person name="Abouelleil A."/>
            <person name="Alvarado L."/>
            <person name="Arachchi H.M."/>
            <person name="Berlin A.M."/>
            <person name="Chapman S.B."/>
            <person name="Dewar J."/>
            <person name="Goldberg J."/>
            <person name="Griggs A."/>
            <person name="Gujja S."/>
            <person name="Hansen M."/>
            <person name="Howarth C."/>
            <person name="Imamovic A."/>
            <person name="Larimer J."/>
            <person name="McCowan C."/>
            <person name="Murphy C."/>
            <person name="Neiman D."/>
            <person name="Pearson M."/>
            <person name="Priest M."/>
            <person name="Roberts A."/>
            <person name="Saif S."/>
            <person name="Shea T."/>
            <person name="Sisk P."/>
            <person name="Sykes S."/>
            <person name="Wortman J."/>
            <person name="Nusbaum C."/>
            <person name="Birren B."/>
        </authorList>
    </citation>
    <scope>NUCLEOTIDE SEQUENCE [LARGE SCALE GENOMIC DNA]</scope>
    <source>
        <strain evidence="1 2">CIP 107464</strain>
    </source>
</reference>
<protein>
    <recommendedName>
        <fullName evidence="3">DUF2750 domain-containing protein</fullName>
    </recommendedName>
</protein>
<proteinExistence type="predicted"/>
<dbReference type="AlphaFoldDB" id="N8ZRI0"/>
<dbReference type="PATRIC" id="fig|1120926.3.peg.1371"/>
<dbReference type="Pfam" id="PF11042">
    <property type="entry name" value="DUF2750"/>
    <property type="match status" value="1"/>
</dbReference>
<dbReference type="HOGENOM" id="CLU_1998938_0_0_6"/>
<dbReference type="InterPro" id="IPR021284">
    <property type="entry name" value="DUF2750"/>
</dbReference>
<name>N8ZRI0_9GAMM</name>
<dbReference type="EMBL" id="APPN01000058">
    <property type="protein sequence ID" value="ENV34363.1"/>
    <property type="molecule type" value="Genomic_DNA"/>
</dbReference>
<dbReference type="Proteomes" id="UP000013117">
    <property type="component" value="Unassembled WGS sequence"/>
</dbReference>
<dbReference type="STRING" id="202952.GCA_000747725_01907"/>
<dbReference type="eggNOG" id="ENOG5031R9C">
    <property type="taxonomic scope" value="Bacteria"/>
</dbReference>
<evidence type="ECO:0008006" key="3">
    <source>
        <dbReference type="Google" id="ProtNLM"/>
    </source>
</evidence>
<gene>
    <name evidence="1" type="ORF">F960_01430</name>
</gene>
<organism evidence="1 2">
    <name type="scientific">Acinetobacter gerneri DSM 14967 = CIP 107464 = MTCC 9824</name>
    <dbReference type="NCBI Taxonomy" id="1120926"/>
    <lineage>
        <taxon>Bacteria</taxon>
        <taxon>Pseudomonadati</taxon>
        <taxon>Pseudomonadota</taxon>
        <taxon>Gammaproteobacteria</taxon>
        <taxon>Moraxellales</taxon>
        <taxon>Moraxellaceae</taxon>
        <taxon>Acinetobacter</taxon>
    </lineage>
</organism>
<comment type="caution">
    <text evidence="1">The sequence shown here is derived from an EMBL/GenBank/DDBJ whole genome shotgun (WGS) entry which is preliminary data.</text>
</comment>
<accession>N8ZRI0</accession>